<dbReference type="InterPro" id="IPR013785">
    <property type="entry name" value="Aldolase_TIM"/>
</dbReference>
<dbReference type="InterPro" id="IPR000891">
    <property type="entry name" value="PYR_CT"/>
</dbReference>
<accession>A0A6C0EH44</accession>
<dbReference type="SUPFAM" id="SSF51569">
    <property type="entry name" value="Aldolase"/>
    <property type="match status" value="1"/>
</dbReference>
<evidence type="ECO:0000256" key="3">
    <source>
        <dbReference type="ARBA" id="ARBA00022723"/>
    </source>
</evidence>
<dbReference type="GO" id="GO:0006552">
    <property type="term" value="P:L-leucine catabolic process"/>
    <property type="evidence" value="ECO:0007669"/>
    <property type="project" value="TreeGrafter"/>
</dbReference>
<feature type="domain" description="Pyruvate carboxyltransferase" evidence="5">
    <location>
        <begin position="4"/>
        <end position="233"/>
    </location>
</feature>
<evidence type="ECO:0000256" key="4">
    <source>
        <dbReference type="ARBA" id="ARBA00023239"/>
    </source>
</evidence>
<dbReference type="PANTHER" id="PTHR42738">
    <property type="entry name" value="HYDROXYMETHYLGLUTARYL-COA LYASE"/>
    <property type="match status" value="1"/>
</dbReference>
<evidence type="ECO:0000259" key="5">
    <source>
        <dbReference type="Pfam" id="PF00682"/>
    </source>
</evidence>
<dbReference type="EMBL" id="MN738859">
    <property type="protein sequence ID" value="QHT28474.1"/>
    <property type="molecule type" value="Genomic_DNA"/>
</dbReference>
<name>A0A6C0EH44_9ZZZZ</name>
<dbReference type="InterPro" id="IPR002034">
    <property type="entry name" value="AIPM/Hcit_synth_CS"/>
</dbReference>
<keyword evidence="2" id="KW-0808">Transferase</keyword>
<dbReference type="GO" id="GO:0046872">
    <property type="term" value="F:metal ion binding"/>
    <property type="evidence" value="ECO:0007669"/>
    <property type="project" value="UniProtKB-KW"/>
</dbReference>
<evidence type="ECO:0000256" key="1">
    <source>
        <dbReference type="ARBA" id="ARBA00009405"/>
    </source>
</evidence>
<dbReference type="InterPro" id="IPR043594">
    <property type="entry name" value="HMGL"/>
</dbReference>
<dbReference type="Pfam" id="PF00682">
    <property type="entry name" value="HMGL-like"/>
    <property type="match status" value="1"/>
</dbReference>
<dbReference type="PANTHER" id="PTHR42738:SF7">
    <property type="entry name" value="HYDROXYMETHYLGLUTARYL-COA LYASE"/>
    <property type="match status" value="1"/>
</dbReference>
<protein>
    <recommendedName>
        <fullName evidence="5">Pyruvate carboxyltransferase domain-containing protein</fullName>
    </recommendedName>
</protein>
<comment type="similarity">
    <text evidence="1">Belongs to the HMG-CoA lyase family.</text>
</comment>
<sequence>MLGKVRFFDVSLRDGLQSLKSCYTMNEKKQMLNHIMKVYNPRDIEVGSLVSQKILPQMSGSLELYNYATTNYPNHNFYLLVPNYNNFSMAKHIYGVKNFSFITSVSESFQMKNTNKTINDTNLELMKIIEELDDTNKSKLYVSCITECPITKNQDIDKIIHHVNNNLHHKIDNICLSDTCGTLVFDDFKLIYENLDSKLREKISLHLHNPENPDIPSILQYAMKNKIDTIDVCFKEFGGCSVTIDQGKFFSNLTYEYVDNLTKKS</sequence>
<evidence type="ECO:0000313" key="6">
    <source>
        <dbReference type="EMBL" id="QHT28474.1"/>
    </source>
</evidence>
<organism evidence="6">
    <name type="scientific">viral metagenome</name>
    <dbReference type="NCBI Taxonomy" id="1070528"/>
    <lineage>
        <taxon>unclassified sequences</taxon>
        <taxon>metagenomes</taxon>
        <taxon>organismal metagenomes</taxon>
    </lineage>
</organism>
<evidence type="ECO:0000256" key="2">
    <source>
        <dbReference type="ARBA" id="ARBA00022679"/>
    </source>
</evidence>
<dbReference type="Gene3D" id="3.20.20.70">
    <property type="entry name" value="Aldolase class I"/>
    <property type="match status" value="1"/>
</dbReference>
<keyword evidence="3" id="KW-0479">Metal-binding</keyword>
<dbReference type="PROSITE" id="PS00815">
    <property type="entry name" value="AIPM_HOMOCIT_SYNTH_1"/>
    <property type="match status" value="1"/>
</dbReference>
<dbReference type="GO" id="GO:0004419">
    <property type="term" value="F:hydroxymethylglutaryl-CoA lyase activity"/>
    <property type="evidence" value="ECO:0007669"/>
    <property type="project" value="TreeGrafter"/>
</dbReference>
<dbReference type="AlphaFoldDB" id="A0A6C0EH44"/>
<proteinExistence type="inferred from homology"/>
<keyword evidence="4" id="KW-0456">Lyase</keyword>
<dbReference type="GO" id="GO:0046912">
    <property type="term" value="F:acyltransferase activity, acyl groups converted into alkyl on transfer"/>
    <property type="evidence" value="ECO:0007669"/>
    <property type="project" value="InterPro"/>
</dbReference>
<reference evidence="6" key="1">
    <citation type="journal article" date="2020" name="Nature">
        <title>Giant virus diversity and host interactions through global metagenomics.</title>
        <authorList>
            <person name="Schulz F."/>
            <person name="Roux S."/>
            <person name="Paez-Espino D."/>
            <person name="Jungbluth S."/>
            <person name="Walsh D.A."/>
            <person name="Denef V.J."/>
            <person name="McMahon K.D."/>
            <person name="Konstantinidis K.T."/>
            <person name="Eloe-Fadrosh E.A."/>
            <person name="Kyrpides N.C."/>
            <person name="Woyke T."/>
        </authorList>
    </citation>
    <scope>NUCLEOTIDE SEQUENCE</scope>
    <source>
        <strain evidence="6">GVMAG-M-3300001348-25</strain>
    </source>
</reference>
<dbReference type="GO" id="GO:0046951">
    <property type="term" value="P:ketone body biosynthetic process"/>
    <property type="evidence" value="ECO:0007669"/>
    <property type="project" value="TreeGrafter"/>
</dbReference>